<organism evidence="3 4">
    <name type="scientific">Kwoniella shivajii</name>
    <dbReference type="NCBI Taxonomy" id="564305"/>
    <lineage>
        <taxon>Eukaryota</taxon>
        <taxon>Fungi</taxon>
        <taxon>Dikarya</taxon>
        <taxon>Basidiomycota</taxon>
        <taxon>Agaricomycotina</taxon>
        <taxon>Tremellomycetes</taxon>
        <taxon>Tremellales</taxon>
        <taxon>Cryptococcaceae</taxon>
        <taxon>Kwoniella</taxon>
    </lineage>
</organism>
<feature type="region of interest" description="Disordered" evidence="2">
    <location>
        <begin position="1145"/>
        <end position="1211"/>
    </location>
</feature>
<feature type="compositionally biased region" description="Basic and acidic residues" evidence="2">
    <location>
        <begin position="379"/>
        <end position="396"/>
    </location>
</feature>
<keyword evidence="4" id="KW-1185">Reference proteome</keyword>
<reference evidence="3 4" key="1">
    <citation type="submission" date="2024-01" db="EMBL/GenBank/DDBJ databases">
        <title>Comparative genomics of Cryptococcus and Kwoniella reveals pathogenesis evolution and contrasting modes of karyotype evolution via chromosome fusion or intercentromeric recombination.</title>
        <authorList>
            <person name="Coelho M.A."/>
            <person name="David-Palma M."/>
            <person name="Shea T."/>
            <person name="Bowers K."/>
            <person name="McGinley-Smith S."/>
            <person name="Mohammad A.W."/>
            <person name="Gnirke A."/>
            <person name="Yurkov A.M."/>
            <person name="Nowrousian M."/>
            <person name="Sun S."/>
            <person name="Cuomo C.A."/>
            <person name="Heitman J."/>
        </authorList>
    </citation>
    <scope>NUCLEOTIDE SEQUENCE [LARGE SCALE GENOMIC DNA]</scope>
    <source>
        <strain evidence="3">CBS 11374</strain>
    </source>
</reference>
<feature type="compositionally biased region" description="Basic and acidic residues" evidence="2">
    <location>
        <begin position="1359"/>
        <end position="1368"/>
    </location>
</feature>
<feature type="region of interest" description="Disordered" evidence="2">
    <location>
        <begin position="1359"/>
        <end position="1385"/>
    </location>
</feature>
<feature type="region of interest" description="Disordered" evidence="2">
    <location>
        <begin position="284"/>
        <end position="414"/>
    </location>
</feature>
<keyword evidence="1" id="KW-0175">Coiled coil</keyword>
<dbReference type="GeneID" id="87957399"/>
<feature type="compositionally biased region" description="Basic and acidic residues" evidence="2">
    <location>
        <begin position="53"/>
        <end position="63"/>
    </location>
</feature>
<feature type="region of interest" description="Disordered" evidence="2">
    <location>
        <begin position="599"/>
        <end position="740"/>
    </location>
</feature>
<feature type="region of interest" description="Disordered" evidence="2">
    <location>
        <begin position="947"/>
        <end position="967"/>
    </location>
</feature>
<name>A0ABZ1D6L3_9TREE</name>
<dbReference type="Proteomes" id="UP001329825">
    <property type="component" value="Chromosome 7"/>
</dbReference>
<evidence type="ECO:0000256" key="2">
    <source>
        <dbReference type="SAM" id="MobiDB-lite"/>
    </source>
</evidence>
<feature type="region of interest" description="Disordered" evidence="2">
    <location>
        <begin position="1059"/>
        <end position="1083"/>
    </location>
</feature>
<dbReference type="EMBL" id="CP141887">
    <property type="protein sequence ID" value="WRT68292.1"/>
    <property type="molecule type" value="Genomic_DNA"/>
</dbReference>
<feature type="compositionally biased region" description="Basic and acidic residues" evidence="2">
    <location>
        <begin position="1188"/>
        <end position="1203"/>
    </location>
</feature>
<protein>
    <submittedName>
        <fullName evidence="3">Uncharacterized protein</fullName>
    </submittedName>
</protein>
<feature type="compositionally biased region" description="Polar residues" evidence="2">
    <location>
        <begin position="1067"/>
        <end position="1083"/>
    </location>
</feature>
<feature type="coiled-coil region" evidence="1">
    <location>
        <begin position="1599"/>
        <end position="1630"/>
    </location>
</feature>
<feature type="compositionally biased region" description="Polar residues" evidence="2">
    <location>
        <begin position="714"/>
        <end position="728"/>
    </location>
</feature>
<feature type="compositionally biased region" description="Basic and acidic residues" evidence="2">
    <location>
        <begin position="531"/>
        <end position="542"/>
    </location>
</feature>
<feature type="compositionally biased region" description="Polar residues" evidence="2">
    <location>
        <begin position="601"/>
        <end position="618"/>
    </location>
</feature>
<evidence type="ECO:0000256" key="1">
    <source>
        <dbReference type="SAM" id="Coils"/>
    </source>
</evidence>
<feature type="compositionally biased region" description="Polar residues" evidence="2">
    <location>
        <begin position="22"/>
        <end position="35"/>
    </location>
</feature>
<evidence type="ECO:0000313" key="3">
    <source>
        <dbReference type="EMBL" id="WRT68292.1"/>
    </source>
</evidence>
<feature type="region of interest" description="Disordered" evidence="2">
    <location>
        <begin position="1235"/>
        <end position="1307"/>
    </location>
</feature>
<feature type="compositionally biased region" description="Polar residues" evidence="2">
    <location>
        <begin position="691"/>
        <end position="700"/>
    </location>
</feature>
<proteinExistence type="predicted"/>
<gene>
    <name evidence="3" type="ORF">IL334_005268</name>
</gene>
<feature type="compositionally biased region" description="Polar residues" evidence="2">
    <location>
        <begin position="331"/>
        <end position="341"/>
    </location>
</feature>
<feature type="compositionally biased region" description="Polar residues" evidence="2">
    <location>
        <begin position="1294"/>
        <end position="1303"/>
    </location>
</feature>
<dbReference type="RefSeq" id="XP_062793032.1">
    <property type="nucleotide sequence ID" value="XM_062936981.1"/>
</dbReference>
<feature type="compositionally biased region" description="Polar residues" evidence="2">
    <location>
        <begin position="1370"/>
        <end position="1385"/>
    </location>
</feature>
<feature type="compositionally biased region" description="Pro residues" evidence="2">
    <location>
        <begin position="352"/>
        <end position="364"/>
    </location>
</feature>
<feature type="compositionally biased region" description="Basic and acidic residues" evidence="2">
    <location>
        <begin position="664"/>
        <end position="674"/>
    </location>
</feature>
<feature type="compositionally biased region" description="Basic and acidic residues" evidence="2">
    <location>
        <begin position="729"/>
        <end position="740"/>
    </location>
</feature>
<feature type="region of interest" description="Disordered" evidence="2">
    <location>
        <begin position="1"/>
        <end position="89"/>
    </location>
</feature>
<accession>A0ABZ1D6L3</accession>
<feature type="coiled-coil region" evidence="1">
    <location>
        <begin position="1529"/>
        <end position="1563"/>
    </location>
</feature>
<feature type="compositionally biased region" description="Polar residues" evidence="2">
    <location>
        <begin position="570"/>
        <end position="580"/>
    </location>
</feature>
<sequence length="1862" mass="206955">MYSYNTSPNPNQPPHVLPYNAYPQNRQPHPLNQSFRFPPSAIAPERSSSHSQSYREDPGHSERPMQLNPPSSSFAFRPMETTSPANDGMKRLRGYYDDPSAQGVDYRVDENIYERRISPSKKALARTFEYQFYSDYDQQAQKKMPGHYSIQSMSHDSIQQMIPLHPTSLHIHHHSQHHQSDRAMLGMSRSGTLSPHFETEQDHPYTYTPPPFNKAWNNDQSPPASLSPLNYPHQGIISPTLSVLSAPYNTCSPVEQRRVVSLSPHHGSGELSPFSEKRYRGIRAREGGPPKAVLGGPGGKTFDEMLSERPQSSPSRNEYKAQGGEILIPSRKTSGISQTSEPRWKGNQARFKPPPTSYSPPDSPPSSSLIEPSEGEQSAEDRRPRKEAFPWPEREILTSPSGVPLPLSPNDVGCAPVREPSTILIRGSGEATQGVWRGKEVLVSIPDQDCWKRIRPPTPCDQGVADTEDEISALLQPTSPVSNAPDGPEEEGDGSINVIEDSTQLINNEDKSQEKEEDIPWDELPVSPINKDLKNRDTEESPKSLPVRIESKMRAWSDNIASWEDERESTSSPARLQTQVETDLDLSVTCFEDTVVEDGHNTVQDGSQNSTVPSFSLETRSRSKSKMRGWGDDDEDEASRSEDEEAVSSPARLECASNDNSFKVAHEVHDDTCSKSRSAPSRLVPLHMDPSAQSLISSPGPSKLHAWAEEVPVESQTSEQKDGNNNVWKSDEFRDDMNKRPAELQEVGERLVRSIKARRPAHDDVSDRAQTATIHSQADKKTGLSSNLLNSRQWAIKQIGKVLAEASTDQHDETQEDLMGDYLPLPTIVKKPRLDVEQIHPTTEPFDKRQGLEGYIAYMTKLVPEPAIRYRKGKGPSDLQKPLLGFKVPEINPTAEPFVPKSILIQPAAASQQSLYPDAAPFFPSSASSNFFNSEFLTSAIAHGPSDLPHSLPPVTEPDASHHEQISSSEIAKKLRPTASAFVPPQSFAASSGAFTFDFPARNNSNHEAASITSRNNEATPRLTENALVFSQNSVTAPTSTLFKPTAPLLVPITNSISSTTSHSEAPITTSRRFGTTGPSNSNEPILPSPFRLDDFGRAPAALAPTVSSPERGRADIVAFEPSTPIGVQSDRSHHDEDLSDVLRGAEVVPHEVSGVREASPRPNEGSILSGSFDESTDPSRSSFSRRPSREIRLSSNHSEENSYHPLDTPSVDDVESVIPLEQLIINSSLPVQPPLHSQSEVNAAPDAPASTRIHGPPNVGNSGLDPLSPKVKHNAQAAQGSTKSFPLIPLQTPPTSATFSSHSRLDDAQAPEGTITTGAYMTAEGSPVIPTSRDIIRMDEHVETMKVMEGFVDCQDEVGYRREDHRTGRSTAPSPELPSPTSCEATSMQNVKTAGVIVDAIQASIRSDDIEQITSTLEEQSNILHTLHKHKTSPLTRTEFPELLEVLTQYKDLFTAIITGQHTIMGKFDEVASTQVSETTIISQAIESLRSATERYSTYQDEQNSQIAPLRKEIDDYKSRLSESRTGNDLLKRRLEDGKREIEELKDQLKSTITRMEEMTLSQQNEKEGQVNQIARTIAAESERDHLAKTLNEKGGIEQDLRAELREYQEQLEKERLESRVKLSEKESQITVLKSQLQANDLISQLVSTSASALDEMSQDTMTFQDEMMNRISKLDENVHESMGNRDKEYEIVLDRNRFLQGEVDTLHQRLEGSADRFAKLQSSISDTLSSNASAQKSLTDQLALEAQRREDTEMILENIKKNLEKAKEETLNWNIIAAERQAMAKMQEVRLQAISQENVYWRQFALEHDRRRFQSFMSTNPFKSGEESVQDCMSVNQDKIGIAEHMRRADDHGTWYDEKK</sequence>
<feature type="region of interest" description="Disordered" evidence="2">
    <location>
        <begin position="757"/>
        <end position="782"/>
    </location>
</feature>
<feature type="compositionally biased region" description="Polar residues" evidence="2">
    <location>
        <begin position="68"/>
        <end position="85"/>
    </location>
</feature>
<feature type="region of interest" description="Disordered" evidence="2">
    <location>
        <begin position="451"/>
        <end position="580"/>
    </location>
</feature>
<evidence type="ECO:0000313" key="4">
    <source>
        <dbReference type="Proteomes" id="UP001329825"/>
    </source>
</evidence>
<feature type="compositionally biased region" description="Acidic residues" evidence="2">
    <location>
        <begin position="632"/>
        <end position="646"/>
    </location>
</feature>